<feature type="region of interest" description="Disordered" evidence="1">
    <location>
        <begin position="138"/>
        <end position="161"/>
    </location>
</feature>
<gene>
    <name evidence="3" type="ORF">PHYPSEUDO_005779</name>
</gene>
<evidence type="ECO:0000259" key="2">
    <source>
        <dbReference type="Pfam" id="PF24852"/>
    </source>
</evidence>
<comment type="caution">
    <text evidence="3">The sequence shown here is derived from an EMBL/GenBank/DDBJ whole genome shotgun (WGS) entry which is preliminary data.</text>
</comment>
<reference evidence="3" key="1">
    <citation type="submission" date="2021-02" db="EMBL/GenBank/DDBJ databases">
        <authorList>
            <person name="Palmer J.M."/>
        </authorList>
    </citation>
    <scope>NUCLEOTIDE SEQUENCE</scope>
    <source>
        <strain evidence="3">SCRP734</strain>
    </source>
</reference>
<evidence type="ECO:0000313" key="3">
    <source>
        <dbReference type="EMBL" id="KAG7381621.1"/>
    </source>
</evidence>
<dbReference type="InterPro" id="IPR056143">
    <property type="entry name" value="DUF7726"/>
</dbReference>
<sequence length="293" mass="33273">MDSNSIAAMLRETATSMDTPYVSPIPTFNPPVPMANDAPAANITTIPTAPSAAVDAQEDFSDDGFDSQDLKYNCNQIRVRIRKFLVTKEMTLKDFLKECRVNPGPYYRFMDLNGPDRGAGNSTYLGASQFFYRRERRAKMDKKNQKASDKKRQAVGNERRRRRSQRPDWICFNVFKTLNWKTRVNAAVPRCMTTAQEDQRVLGEKIVTQAAFLKALGNVSANSLRSFMSMKRGAGSGAANVVYRKGYVFFEKKRIMEGGKKTKKRLENEAKQGPDGFELRHDDGKRYYLVSEL</sequence>
<feature type="domain" description="DUF7726" evidence="2">
    <location>
        <begin position="70"/>
        <end position="139"/>
    </location>
</feature>
<dbReference type="PANTHER" id="PTHR42339:SF1">
    <property type="entry name" value="HISTONE H1"/>
    <property type="match status" value="1"/>
</dbReference>
<name>A0A8T1VKI7_9STRA</name>
<accession>A0A8T1VKI7</accession>
<keyword evidence="4" id="KW-1185">Reference proteome</keyword>
<dbReference type="OrthoDB" id="2592504at2759"/>
<dbReference type="Proteomes" id="UP000694044">
    <property type="component" value="Unassembled WGS sequence"/>
</dbReference>
<protein>
    <recommendedName>
        <fullName evidence="2">DUF7726 domain-containing protein</fullName>
    </recommendedName>
</protein>
<dbReference type="PANTHER" id="PTHR42339">
    <property type="entry name" value="HISTONE H1"/>
    <property type="match status" value="1"/>
</dbReference>
<dbReference type="Pfam" id="PF24852">
    <property type="entry name" value="DUF7726"/>
    <property type="match status" value="2"/>
</dbReference>
<organism evidence="3 4">
    <name type="scientific">Phytophthora pseudosyringae</name>
    <dbReference type="NCBI Taxonomy" id="221518"/>
    <lineage>
        <taxon>Eukaryota</taxon>
        <taxon>Sar</taxon>
        <taxon>Stramenopiles</taxon>
        <taxon>Oomycota</taxon>
        <taxon>Peronosporomycetes</taxon>
        <taxon>Peronosporales</taxon>
        <taxon>Peronosporaceae</taxon>
        <taxon>Phytophthora</taxon>
    </lineage>
</organism>
<evidence type="ECO:0000313" key="4">
    <source>
        <dbReference type="Proteomes" id="UP000694044"/>
    </source>
</evidence>
<feature type="compositionally biased region" description="Basic and acidic residues" evidence="1">
    <location>
        <begin position="141"/>
        <end position="152"/>
    </location>
</feature>
<feature type="domain" description="DUF7726" evidence="2">
    <location>
        <begin position="199"/>
        <end position="259"/>
    </location>
</feature>
<dbReference type="AlphaFoldDB" id="A0A8T1VKI7"/>
<evidence type="ECO:0000256" key="1">
    <source>
        <dbReference type="SAM" id="MobiDB-lite"/>
    </source>
</evidence>
<dbReference type="EMBL" id="JAGDFM010000237">
    <property type="protein sequence ID" value="KAG7381621.1"/>
    <property type="molecule type" value="Genomic_DNA"/>
</dbReference>
<proteinExistence type="predicted"/>